<gene>
    <name evidence="1" type="ORF">D1D77_08725</name>
</gene>
<name>A0A5T8WHP9_SALER</name>
<protein>
    <submittedName>
        <fullName evidence="1">Uncharacterized protein</fullName>
    </submittedName>
</protein>
<reference evidence="1" key="1">
    <citation type="submission" date="2018-08" db="EMBL/GenBank/DDBJ databases">
        <authorList>
            <consortium name="PulseNet: The National Subtyping Network for Foodborne Disease Surveillance"/>
            <person name="Tarr C.L."/>
            <person name="Trees E."/>
            <person name="Katz L.S."/>
            <person name="Carleton-Romer H.A."/>
            <person name="Stroika S."/>
            <person name="Kucerova Z."/>
            <person name="Roache K.F."/>
            <person name="Sabol A.L."/>
            <person name="Besser J."/>
            <person name="Gerner-Smidt P."/>
        </authorList>
    </citation>
    <scope>NUCLEOTIDE SEQUENCE</scope>
    <source>
        <strain evidence="1">PNUSAS050161</strain>
    </source>
</reference>
<sequence length="70" mass="7933">MNIKLPGIDIINALDYRMKHLQDKVAKAIEKIPEESGDLQTLVSNLIEAGEVRITIKRNATYLVVEENQQ</sequence>
<proteinExistence type="predicted"/>
<organism evidence="1">
    <name type="scientific">Salmonella enterica</name>
    <name type="common">Salmonella choleraesuis</name>
    <dbReference type="NCBI Taxonomy" id="28901"/>
    <lineage>
        <taxon>Bacteria</taxon>
        <taxon>Pseudomonadati</taxon>
        <taxon>Pseudomonadota</taxon>
        <taxon>Gammaproteobacteria</taxon>
        <taxon>Enterobacterales</taxon>
        <taxon>Enterobacteriaceae</taxon>
        <taxon>Salmonella</taxon>
    </lineage>
</organism>
<evidence type="ECO:0000313" key="1">
    <source>
        <dbReference type="EMBL" id="EBN8299810.1"/>
    </source>
</evidence>
<comment type="caution">
    <text evidence="1">The sequence shown here is derived from an EMBL/GenBank/DDBJ whole genome shotgun (WGS) entry which is preliminary data.</text>
</comment>
<dbReference type="AlphaFoldDB" id="A0A5T8WHP9"/>
<dbReference type="EMBL" id="AAGGXD010000012">
    <property type="protein sequence ID" value="EBN8299810.1"/>
    <property type="molecule type" value="Genomic_DNA"/>
</dbReference>
<accession>A0A5T8WHP9</accession>